<dbReference type="RefSeq" id="WP_232682047.1">
    <property type="nucleotide sequence ID" value="NZ_CP150845.1"/>
</dbReference>
<gene>
    <name evidence="1" type="ORF">AABD74_17500</name>
</gene>
<dbReference type="EMBL" id="CP150845">
    <property type="protein sequence ID" value="WYZ18949.1"/>
    <property type="molecule type" value="Genomic_DNA"/>
</dbReference>
<sequence length="102" mass="12103">MTNLIVILNVCSKEVKLKRFGVDRLSIQRLKKSLAYLESKQRELKKHNNSDTRSIESLIKYLKKDMLEQFNLTNYDIYIKEEIIDTEIFIRSVKNIIDEHSA</sequence>
<protein>
    <submittedName>
        <fullName evidence="1">Uncharacterized protein</fullName>
    </submittedName>
</protein>
<reference evidence="1 2" key="1">
    <citation type="submission" date="2024-03" db="EMBL/GenBank/DDBJ databases">
        <title>Flavobacterium soyae.</title>
        <authorList>
            <person name="Zheng W."/>
        </authorList>
    </citation>
    <scope>NUCLEOTIDE SEQUENCE [LARGE SCALE GENOMIC DNA]</scope>
    <source>
        <strain evidence="1 2">55</strain>
    </source>
</reference>
<organism evidence="1 2">
    <name type="scientific">Flavobacterium soyae</name>
    <dbReference type="NCBI Taxonomy" id="2903098"/>
    <lineage>
        <taxon>Bacteria</taxon>
        <taxon>Pseudomonadati</taxon>
        <taxon>Bacteroidota</taxon>
        <taxon>Flavobacteriia</taxon>
        <taxon>Flavobacteriales</taxon>
        <taxon>Flavobacteriaceae</taxon>
        <taxon>Flavobacterium</taxon>
    </lineage>
</organism>
<name>A0ABZ2UHD7_9FLAO</name>
<keyword evidence="2" id="KW-1185">Reference proteome</keyword>
<accession>A0ABZ2UHD7</accession>
<dbReference type="Proteomes" id="UP001623852">
    <property type="component" value="Chromosome"/>
</dbReference>
<evidence type="ECO:0000313" key="1">
    <source>
        <dbReference type="EMBL" id="WYZ18949.1"/>
    </source>
</evidence>
<evidence type="ECO:0000313" key="2">
    <source>
        <dbReference type="Proteomes" id="UP001623852"/>
    </source>
</evidence>
<proteinExistence type="predicted"/>